<dbReference type="Proteomes" id="UP000318825">
    <property type="component" value="Unassembled WGS sequence"/>
</dbReference>
<comment type="caution">
    <text evidence="1">The sequence shown here is derived from an EMBL/GenBank/DDBJ whole genome shotgun (WGS) entry which is preliminary data.</text>
</comment>
<dbReference type="AlphaFoldDB" id="A0A4Y3WG62"/>
<evidence type="ECO:0000313" key="1">
    <source>
        <dbReference type="EMBL" id="GEC16256.1"/>
    </source>
</evidence>
<accession>A0A4Y3WG62</accession>
<name>A0A4Y3WG62_NITWI</name>
<sequence length="56" mass="6308">MSLGLANVNRVAGGEDRPIAPSDVATVRRITPYASLPYWRWLIDRMTVPKLKEVVQ</sequence>
<protein>
    <submittedName>
        <fullName evidence="1">Uncharacterized protein</fullName>
    </submittedName>
</protein>
<organism evidence="1 2">
    <name type="scientific">Nitrobacter winogradskyi</name>
    <name type="common">Nitrobacter agilis</name>
    <dbReference type="NCBI Taxonomy" id="913"/>
    <lineage>
        <taxon>Bacteria</taxon>
        <taxon>Pseudomonadati</taxon>
        <taxon>Pseudomonadota</taxon>
        <taxon>Alphaproteobacteria</taxon>
        <taxon>Hyphomicrobiales</taxon>
        <taxon>Nitrobacteraceae</taxon>
        <taxon>Nitrobacter</taxon>
    </lineage>
</organism>
<proteinExistence type="predicted"/>
<dbReference type="EMBL" id="BJNF01000058">
    <property type="protein sequence ID" value="GEC16256.1"/>
    <property type="molecule type" value="Genomic_DNA"/>
</dbReference>
<evidence type="ECO:0000313" key="2">
    <source>
        <dbReference type="Proteomes" id="UP000318825"/>
    </source>
</evidence>
<gene>
    <name evidence="1" type="ORF">NWI01_21480</name>
</gene>
<reference evidence="1 2" key="1">
    <citation type="submission" date="2019-06" db="EMBL/GenBank/DDBJ databases">
        <title>Whole genome shotgun sequence of Nitrobacter winogradskyi NBRC 14297.</title>
        <authorList>
            <person name="Hosoyama A."/>
            <person name="Uohara A."/>
            <person name="Ohji S."/>
            <person name="Ichikawa N."/>
        </authorList>
    </citation>
    <scope>NUCLEOTIDE SEQUENCE [LARGE SCALE GENOMIC DNA]</scope>
    <source>
        <strain evidence="1 2">NBRC 14297</strain>
    </source>
</reference>